<sequence>MATFGCPRIFITIRQKLHNSMLAKFQDNRQTLKLFSVSSRVKQGCIFTSTLFILLFSAIVIDVFKVENSDTDTAIGIKDHTDGSVYCVRRL</sequence>
<name>A0A0L8IB14_OCTBM</name>
<evidence type="ECO:0008006" key="2">
    <source>
        <dbReference type="Google" id="ProtNLM"/>
    </source>
</evidence>
<accession>A0A0L8IB14</accession>
<proteinExistence type="predicted"/>
<dbReference type="EMBL" id="KQ416096">
    <property type="protein sequence ID" value="KOF98681.1"/>
    <property type="molecule type" value="Genomic_DNA"/>
</dbReference>
<organism evidence="1">
    <name type="scientific">Octopus bimaculoides</name>
    <name type="common">California two-spotted octopus</name>
    <dbReference type="NCBI Taxonomy" id="37653"/>
    <lineage>
        <taxon>Eukaryota</taxon>
        <taxon>Metazoa</taxon>
        <taxon>Spiralia</taxon>
        <taxon>Lophotrochozoa</taxon>
        <taxon>Mollusca</taxon>
        <taxon>Cephalopoda</taxon>
        <taxon>Coleoidea</taxon>
        <taxon>Octopodiformes</taxon>
        <taxon>Octopoda</taxon>
        <taxon>Incirrata</taxon>
        <taxon>Octopodidae</taxon>
        <taxon>Octopus</taxon>
    </lineage>
</organism>
<reference evidence="1" key="1">
    <citation type="submission" date="2015-07" db="EMBL/GenBank/DDBJ databases">
        <title>MeaNS - Measles Nucleotide Surveillance Program.</title>
        <authorList>
            <person name="Tran T."/>
            <person name="Druce J."/>
        </authorList>
    </citation>
    <scope>NUCLEOTIDE SEQUENCE</scope>
    <source>
        <strain evidence="1">UCB-OBI-ISO-001</strain>
        <tissue evidence="1">Gonad</tissue>
    </source>
</reference>
<dbReference type="AlphaFoldDB" id="A0A0L8IB14"/>
<evidence type="ECO:0000313" key="1">
    <source>
        <dbReference type="EMBL" id="KOF98681.1"/>
    </source>
</evidence>
<protein>
    <recommendedName>
        <fullName evidence="2">Reverse transcriptase domain-containing protein</fullName>
    </recommendedName>
</protein>
<gene>
    <name evidence="1" type="ORF">OCBIM_22023779mg</name>
</gene>